<reference evidence="2" key="1">
    <citation type="journal article" date="2019" name="Int. J. Syst. Evol. Microbiol.">
        <title>The Global Catalogue of Microorganisms (GCM) 10K type strain sequencing project: providing services to taxonomists for standard genome sequencing and annotation.</title>
        <authorList>
            <consortium name="The Broad Institute Genomics Platform"/>
            <consortium name="The Broad Institute Genome Sequencing Center for Infectious Disease"/>
            <person name="Wu L."/>
            <person name="Ma J."/>
        </authorList>
    </citation>
    <scope>NUCLEOTIDE SEQUENCE [LARGE SCALE GENOMIC DNA]</scope>
    <source>
        <strain evidence="2">KCTC 42911</strain>
    </source>
</reference>
<dbReference type="RefSeq" id="WP_386734951.1">
    <property type="nucleotide sequence ID" value="NZ_JBHRXI010000006.1"/>
</dbReference>
<protein>
    <recommendedName>
        <fullName evidence="3">Hsp70 family protein</fullName>
    </recommendedName>
</protein>
<accession>A0ABV7TI42</accession>
<dbReference type="SUPFAM" id="SSF53067">
    <property type="entry name" value="Actin-like ATPase domain"/>
    <property type="match status" value="2"/>
</dbReference>
<evidence type="ECO:0000313" key="2">
    <source>
        <dbReference type="Proteomes" id="UP001595629"/>
    </source>
</evidence>
<organism evidence="1 2">
    <name type="scientific">Lutimaribacter marinistellae</name>
    <dbReference type="NCBI Taxonomy" id="1820329"/>
    <lineage>
        <taxon>Bacteria</taxon>
        <taxon>Pseudomonadati</taxon>
        <taxon>Pseudomonadota</taxon>
        <taxon>Alphaproteobacteria</taxon>
        <taxon>Rhodobacterales</taxon>
        <taxon>Roseobacteraceae</taxon>
        <taxon>Lutimaribacter</taxon>
    </lineage>
</organism>
<comment type="caution">
    <text evidence="1">The sequence shown here is derived from an EMBL/GenBank/DDBJ whole genome shotgun (WGS) entry which is preliminary data.</text>
</comment>
<keyword evidence="2" id="KW-1185">Reference proteome</keyword>
<evidence type="ECO:0008006" key="3">
    <source>
        <dbReference type="Google" id="ProtNLM"/>
    </source>
</evidence>
<dbReference type="EMBL" id="JBHRXI010000006">
    <property type="protein sequence ID" value="MFC3613763.1"/>
    <property type="molecule type" value="Genomic_DNA"/>
</dbReference>
<evidence type="ECO:0000313" key="1">
    <source>
        <dbReference type="EMBL" id="MFC3613763.1"/>
    </source>
</evidence>
<name>A0ABV7TI42_9RHOB</name>
<dbReference type="Gene3D" id="3.30.420.40">
    <property type="match status" value="2"/>
</dbReference>
<sequence length="455" mass="50545">MPGEIYINLGIDFGTRFTKVCARSEGVGATIVDYFDDGLDGALVPSVVSVDDNGHLSVPDAGSPSNPENFVAYLKMALADRGQLGLNVRPELLGEHSEELAEPLSAFFLATVMARAKQWVRSAWSEHIGDREVVWSANVGLPVEYVDSDVAPKFQEVIAVAWEWAERGAPTGQIRDVLEGYARTAAREHPQKSYCQTYPEIAAAVLSFAARRNAKPGVYVYFDIGGGTVDGVVFNLLRPAGEVRINFYSGHVESLGADWISEDVCRRLREDDGNEHDPESVKRVLLNEASEEVDAAFATYSKEISKLVGRVVYEGQRTDGRDWRKVQFQAGLVHRTLRRHWNDDKLTPLRMFVGGGGNRSPFYQRSLSSAYERNTLRSYGIPPFDLVEVPAPPDLQMQSVDPNEYHRFLIAYGLSVPFGEGPDIGLPSQFEISRPPTPKRTFGLPDYADHKDIYD</sequence>
<proteinExistence type="predicted"/>
<dbReference type="Proteomes" id="UP001595629">
    <property type="component" value="Unassembled WGS sequence"/>
</dbReference>
<dbReference type="InterPro" id="IPR043129">
    <property type="entry name" value="ATPase_NBD"/>
</dbReference>
<gene>
    <name evidence="1" type="ORF">ACFORG_08325</name>
</gene>